<dbReference type="InterPro" id="IPR049227">
    <property type="entry name" value="DUF6824"/>
</dbReference>
<gene>
    <name evidence="3" type="ORF">CYCCA115_LOCUS12703</name>
</gene>
<evidence type="ECO:0000259" key="2">
    <source>
        <dbReference type="Pfam" id="PF20710"/>
    </source>
</evidence>
<feature type="compositionally biased region" description="Polar residues" evidence="1">
    <location>
        <begin position="368"/>
        <end position="392"/>
    </location>
</feature>
<dbReference type="AlphaFoldDB" id="A0AAD2FRM0"/>
<dbReference type="Proteomes" id="UP001295423">
    <property type="component" value="Unassembled WGS sequence"/>
</dbReference>
<organism evidence="3 4">
    <name type="scientific">Cylindrotheca closterium</name>
    <dbReference type="NCBI Taxonomy" id="2856"/>
    <lineage>
        <taxon>Eukaryota</taxon>
        <taxon>Sar</taxon>
        <taxon>Stramenopiles</taxon>
        <taxon>Ochrophyta</taxon>
        <taxon>Bacillariophyta</taxon>
        <taxon>Bacillariophyceae</taxon>
        <taxon>Bacillariophycidae</taxon>
        <taxon>Bacillariales</taxon>
        <taxon>Bacillariaceae</taxon>
        <taxon>Cylindrotheca</taxon>
    </lineage>
</organism>
<name>A0AAD2FRM0_9STRA</name>
<protein>
    <recommendedName>
        <fullName evidence="2">DUF6824 domain-containing protein</fullName>
    </recommendedName>
</protein>
<dbReference type="Pfam" id="PF20710">
    <property type="entry name" value="DUF6824"/>
    <property type="match status" value="1"/>
</dbReference>
<feature type="region of interest" description="Disordered" evidence="1">
    <location>
        <begin position="1"/>
        <end position="37"/>
    </location>
</feature>
<keyword evidence="4" id="KW-1185">Reference proteome</keyword>
<feature type="domain" description="DUF6824" evidence="2">
    <location>
        <begin position="72"/>
        <end position="154"/>
    </location>
</feature>
<feature type="region of interest" description="Disordered" evidence="1">
    <location>
        <begin position="349"/>
        <end position="392"/>
    </location>
</feature>
<evidence type="ECO:0000256" key="1">
    <source>
        <dbReference type="SAM" id="MobiDB-lite"/>
    </source>
</evidence>
<evidence type="ECO:0000313" key="4">
    <source>
        <dbReference type="Proteomes" id="UP001295423"/>
    </source>
</evidence>
<comment type="caution">
    <text evidence="3">The sequence shown here is derived from an EMBL/GenBank/DDBJ whole genome shotgun (WGS) entry which is preliminary data.</text>
</comment>
<proteinExistence type="predicted"/>
<dbReference type="EMBL" id="CAKOGP040001770">
    <property type="protein sequence ID" value="CAJ1950680.1"/>
    <property type="molecule type" value="Genomic_DNA"/>
</dbReference>
<reference evidence="3" key="1">
    <citation type="submission" date="2023-08" db="EMBL/GenBank/DDBJ databases">
        <authorList>
            <person name="Audoor S."/>
            <person name="Bilcke G."/>
        </authorList>
    </citation>
    <scope>NUCLEOTIDE SEQUENCE</scope>
</reference>
<evidence type="ECO:0000313" key="3">
    <source>
        <dbReference type="EMBL" id="CAJ1950680.1"/>
    </source>
</evidence>
<sequence length="392" mass="42583">MSSEPEEEKKIDDSQYTKPPTIDDDDSDDDHSYVSEPDEAQKRYAALRNHQIRFSDAIDPNAERVYQVKEIDIVLGRGRGFQNHSGNRRMRLIIENFKNRYHSMNRIEKRKMVKEVYDKISEGGARFLKKLDNEEAWVVVDLPVALQKVSHTMRCRKSIHKRLDAHGLVPQGVGGPQPELHPHTGMPMLSTSFAPQRMGPLGATHLGGIPRIVSTGTARDHPLGVVPPSAFAAMAGVPSAIAPRPMALGAGLYPTTPGLSSLVDLEAQHFAAHSRYHSIAGMTAEARMDYMDKMRRQQIIRETQMYARMGDALLMKSAPGMASALGGTSAAGLHPSTMHAGLQGAALHPSAAGQAYRKVPTTAPPPQDSSSLQTPSSTLAASTKGETTAASN</sequence>
<accession>A0AAD2FRM0</accession>